<name>A0A1I7ECE0_9BURK</name>
<protein>
    <submittedName>
        <fullName evidence="2">Uncharacterized protein</fullName>
    </submittedName>
</protein>
<dbReference type="AlphaFoldDB" id="A0A1I7ECE0"/>
<reference evidence="2 3" key="1">
    <citation type="submission" date="2016-10" db="EMBL/GenBank/DDBJ databases">
        <authorList>
            <person name="de Groot N.N."/>
        </authorList>
    </citation>
    <scope>NUCLEOTIDE SEQUENCE [LARGE SCALE GENOMIC DNA]</scope>
    <source>
        <strain evidence="2 3">LMG 27731</strain>
    </source>
</reference>
<feature type="region of interest" description="Disordered" evidence="1">
    <location>
        <begin position="82"/>
        <end position="143"/>
    </location>
</feature>
<gene>
    <name evidence="2" type="ORF">SAMN05192563_1016136</name>
</gene>
<dbReference type="EMBL" id="FPBH01000016">
    <property type="protein sequence ID" value="SFU21589.1"/>
    <property type="molecule type" value="Genomic_DNA"/>
</dbReference>
<evidence type="ECO:0000313" key="3">
    <source>
        <dbReference type="Proteomes" id="UP000198844"/>
    </source>
</evidence>
<accession>A0A1I7ECE0</accession>
<evidence type="ECO:0000256" key="1">
    <source>
        <dbReference type="SAM" id="MobiDB-lite"/>
    </source>
</evidence>
<proteinExistence type="predicted"/>
<evidence type="ECO:0000313" key="2">
    <source>
        <dbReference type="EMBL" id="SFU21589.1"/>
    </source>
</evidence>
<sequence>MPVVRSFTRGQWEALGRRLGALPEKSKDEQHLKVGDGVKSIRTQIGAAREKGYTLNELIEQAAQEGIDVNLNSLRYAMRRAEGKGRIRRESKDAVRDHPAGPARRRKPAQKNAVRDKPLRAGTQQKGDGGVTRSGPCSSGLVRRSRTRSHALCATAISARRKSSPCTGNQICARPLRRRVSRWISLILRIALPTNFVASACRYARQQK</sequence>
<organism evidence="2 3">
    <name type="scientific">Paraburkholderia aspalathi</name>
    <dbReference type="NCBI Taxonomy" id="1324617"/>
    <lineage>
        <taxon>Bacteria</taxon>
        <taxon>Pseudomonadati</taxon>
        <taxon>Pseudomonadota</taxon>
        <taxon>Betaproteobacteria</taxon>
        <taxon>Burkholderiales</taxon>
        <taxon>Burkholderiaceae</taxon>
        <taxon>Paraburkholderia</taxon>
    </lineage>
</organism>
<dbReference type="Proteomes" id="UP000198844">
    <property type="component" value="Unassembled WGS sequence"/>
</dbReference>
<feature type="compositionally biased region" description="Basic and acidic residues" evidence="1">
    <location>
        <begin position="82"/>
        <end position="99"/>
    </location>
</feature>